<protein>
    <submittedName>
        <fullName evidence="1">Amidinotransferase</fullName>
    </submittedName>
</protein>
<dbReference type="AlphaFoldDB" id="A0A563DIF5"/>
<keyword evidence="1" id="KW-0808">Transferase</keyword>
<evidence type="ECO:0000313" key="2">
    <source>
        <dbReference type="Proteomes" id="UP000319499"/>
    </source>
</evidence>
<sequence length="322" mass="36948">MKENIVADTVLMIEPIAFGFNKQTAMDNLFQENDSVSPKIIQEHASKEFNGMVNELIKSGIEVIQIKDTHEPHTPDSIFPNNWVSFHSDGTIVLYPMYAENRRDERREDILKSIENKGFYINQIIDYTQAEKENLYLEGTGSMVIDRENKIAYASLSERTNEFLFLEFCEEMGYTPITFHALQEIGDKKFPIYHTNVMMGVCKGFCLICLETIHNEEEKRKVVNSLKSTGKEIIPISIHQMKQFLGNHLQLKSKIDGTRYLVVSQTAYKSITQEQLKKIKNYTEIIVCNIPTIEKYGGGGVRCMLAEIFLPKAIDTDCKFFA</sequence>
<dbReference type="RefSeq" id="WP_146291669.1">
    <property type="nucleotide sequence ID" value="NZ_SELH01000013.1"/>
</dbReference>
<gene>
    <name evidence="1" type="ORF">ETU09_02495</name>
</gene>
<dbReference type="EMBL" id="SELH01000013">
    <property type="protein sequence ID" value="TWP29869.1"/>
    <property type="molecule type" value="Genomic_DNA"/>
</dbReference>
<name>A0A563DIF5_9FLAO</name>
<dbReference type="PANTHER" id="PTHR43224">
    <property type="entry name" value="AMIDINOTRANSFERASE"/>
    <property type="match status" value="1"/>
</dbReference>
<dbReference type="InterPro" id="IPR014541">
    <property type="entry name" value="Amdntrnsf_FN0238"/>
</dbReference>
<accession>A0A563DIF5</accession>
<dbReference type="PIRSF" id="PIRSF028188">
    <property type="entry name" value="Amdntrnsf_FN0238"/>
    <property type="match status" value="1"/>
</dbReference>
<dbReference type="GO" id="GO:0016740">
    <property type="term" value="F:transferase activity"/>
    <property type="evidence" value="ECO:0007669"/>
    <property type="project" value="UniProtKB-KW"/>
</dbReference>
<dbReference type="OrthoDB" id="9788268at2"/>
<dbReference type="SUPFAM" id="SSF55909">
    <property type="entry name" value="Pentein"/>
    <property type="match status" value="1"/>
</dbReference>
<keyword evidence="2" id="KW-1185">Reference proteome</keyword>
<proteinExistence type="predicted"/>
<dbReference type="PANTHER" id="PTHR43224:SF1">
    <property type="entry name" value="AMIDINOTRANSFERASE"/>
    <property type="match status" value="1"/>
</dbReference>
<dbReference type="NCBIfam" id="NF046062">
    <property type="entry name" value="citrull_CtlX"/>
    <property type="match status" value="1"/>
</dbReference>
<dbReference type="Pfam" id="PF19420">
    <property type="entry name" value="DDAH_eukar"/>
    <property type="match status" value="1"/>
</dbReference>
<organism evidence="1 2">
    <name type="scientific">Apibacter muscae</name>
    <dbReference type="NCBI Taxonomy" id="2509004"/>
    <lineage>
        <taxon>Bacteria</taxon>
        <taxon>Pseudomonadati</taxon>
        <taxon>Bacteroidota</taxon>
        <taxon>Flavobacteriia</taxon>
        <taxon>Flavobacteriales</taxon>
        <taxon>Weeksellaceae</taxon>
        <taxon>Apibacter</taxon>
    </lineage>
</organism>
<reference evidence="1 2" key="1">
    <citation type="submission" date="2019-02" db="EMBL/GenBank/DDBJ databases">
        <title>Apibacter muscae sp. nov.: a novel member of the house fly microbiota.</title>
        <authorList>
            <person name="Park R."/>
        </authorList>
    </citation>
    <scope>NUCLEOTIDE SEQUENCE [LARGE SCALE GENOMIC DNA]</scope>
    <source>
        <strain evidence="1 2">AL1</strain>
    </source>
</reference>
<dbReference type="Gene3D" id="3.75.10.10">
    <property type="entry name" value="L-arginine/glycine Amidinotransferase, Chain A"/>
    <property type="match status" value="1"/>
</dbReference>
<comment type="caution">
    <text evidence="1">The sequence shown here is derived from an EMBL/GenBank/DDBJ whole genome shotgun (WGS) entry which is preliminary data.</text>
</comment>
<evidence type="ECO:0000313" key="1">
    <source>
        <dbReference type="EMBL" id="TWP29869.1"/>
    </source>
</evidence>
<dbReference type="Proteomes" id="UP000319499">
    <property type="component" value="Unassembled WGS sequence"/>
</dbReference>